<keyword evidence="3" id="KW-0067">ATP-binding</keyword>
<proteinExistence type="inferred from homology"/>
<dbReference type="InterPro" id="IPR027417">
    <property type="entry name" value="P-loop_NTPase"/>
</dbReference>
<dbReference type="GO" id="GO:0005524">
    <property type="term" value="F:ATP binding"/>
    <property type="evidence" value="ECO:0007669"/>
    <property type="project" value="UniProtKB-KW"/>
</dbReference>
<feature type="domain" description="Type II secretion system protein GspE N-terminal" evidence="5">
    <location>
        <begin position="60"/>
        <end position="147"/>
    </location>
</feature>
<evidence type="ECO:0000259" key="5">
    <source>
        <dbReference type="Pfam" id="PF05157"/>
    </source>
</evidence>
<feature type="domain" description="Bacterial type II secretion system protein E" evidence="4">
    <location>
        <begin position="195"/>
        <end position="595"/>
    </location>
</feature>
<dbReference type="InterPro" id="IPR001482">
    <property type="entry name" value="T2SS/T4SS_dom"/>
</dbReference>
<dbReference type="GO" id="GO:0005886">
    <property type="term" value="C:plasma membrane"/>
    <property type="evidence" value="ECO:0007669"/>
    <property type="project" value="TreeGrafter"/>
</dbReference>
<evidence type="ECO:0000313" key="7">
    <source>
        <dbReference type="Proteomes" id="UP000176639"/>
    </source>
</evidence>
<reference evidence="6 7" key="1">
    <citation type="journal article" date="2016" name="Nat. Commun.">
        <title>Thousands of microbial genomes shed light on interconnected biogeochemical processes in an aquifer system.</title>
        <authorList>
            <person name="Anantharaman K."/>
            <person name="Brown C.T."/>
            <person name="Hug L.A."/>
            <person name="Sharon I."/>
            <person name="Castelle C.J."/>
            <person name="Probst A.J."/>
            <person name="Thomas B.C."/>
            <person name="Singh A."/>
            <person name="Wilkins M.J."/>
            <person name="Karaoz U."/>
            <person name="Brodie E.L."/>
            <person name="Williams K.H."/>
            <person name="Hubbard S.S."/>
            <person name="Banfield J.F."/>
        </authorList>
    </citation>
    <scope>NUCLEOTIDE SEQUENCE [LARGE SCALE GENOMIC DNA]</scope>
</reference>
<dbReference type="PANTHER" id="PTHR30258">
    <property type="entry name" value="TYPE II SECRETION SYSTEM PROTEIN GSPE-RELATED"/>
    <property type="match status" value="1"/>
</dbReference>
<evidence type="ECO:0000259" key="4">
    <source>
        <dbReference type="Pfam" id="PF00437"/>
    </source>
</evidence>
<dbReference type="Proteomes" id="UP000176639">
    <property type="component" value="Unassembled WGS sequence"/>
</dbReference>
<dbReference type="CDD" id="cd01129">
    <property type="entry name" value="PulE-GspE-like"/>
    <property type="match status" value="1"/>
</dbReference>
<organism evidence="6 7">
    <name type="scientific">Candidatus Azambacteria bacterium RBG_16_47_10</name>
    <dbReference type="NCBI Taxonomy" id="1797292"/>
    <lineage>
        <taxon>Bacteria</taxon>
        <taxon>Candidatus Azamiibacteriota</taxon>
    </lineage>
</organism>
<dbReference type="Pfam" id="PF00437">
    <property type="entry name" value="T2SSE"/>
    <property type="match status" value="1"/>
</dbReference>
<dbReference type="AlphaFoldDB" id="A0A1F5AY37"/>
<dbReference type="InterPro" id="IPR037257">
    <property type="entry name" value="T2SS_E_N_sf"/>
</dbReference>
<dbReference type="SUPFAM" id="SSF160246">
    <property type="entry name" value="EspE N-terminal domain-like"/>
    <property type="match status" value="1"/>
</dbReference>
<dbReference type="Gene3D" id="3.30.450.90">
    <property type="match status" value="1"/>
</dbReference>
<accession>A0A1F5AY37</accession>
<dbReference type="FunFam" id="3.40.50.300:FF:000398">
    <property type="entry name" value="Type IV pilus assembly ATPase PilB"/>
    <property type="match status" value="1"/>
</dbReference>
<evidence type="ECO:0008006" key="8">
    <source>
        <dbReference type="Google" id="ProtNLM"/>
    </source>
</evidence>
<evidence type="ECO:0000256" key="3">
    <source>
        <dbReference type="ARBA" id="ARBA00022840"/>
    </source>
</evidence>
<keyword evidence="2" id="KW-0547">Nucleotide-binding</keyword>
<dbReference type="Gene3D" id="3.30.300.160">
    <property type="entry name" value="Type II secretion system, protein E, N-terminal domain"/>
    <property type="match status" value="1"/>
</dbReference>
<evidence type="ECO:0000256" key="2">
    <source>
        <dbReference type="ARBA" id="ARBA00022741"/>
    </source>
</evidence>
<name>A0A1F5AY37_9BACT</name>
<dbReference type="SUPFAM" id="SSF52540">
    <property type="entry name" value="P-loop containing nucleoside triphosphate hydrolases"/>
    <property type="match status" value="1"/>
</dbReference>
<gene>
    <name evidence="6" type="ORF">A2Z10_01375</name>
</gene>
<evidence type="ECO:0000313" key="6">
    <source>
        <dbReference type="EMBL" id="OGD23326.1"/>
    </source>
</evidence>
<evidence type="ECO:0000256" key="1">
    <source>
        <dbReference type="ARBA" id="ARBA00006611"/>
    </source>
</evidence>
<dbReference type="GO" id="GO:0016887">
    <property type="term" value="F:ATP hydrolysis activity"/>
    <property type="evidence" value="ECO:0007669"/>
    <property type="project" value="TreeGrafter"/>
</dbReference>
<sequence length="599" mass="66745">MKVEPQQLIAFVLDAGLATKDQLDAAQQEANKNGVKVDDVLIEKKIVSEEQLIKLKAYILGIPFVSLEKENIPLEVLQIIPEPIAHKYSIVAFRKTGSELEVAMTDPEDIQTIEFIHKKANLTILPRLTNPQSIAMVLKQYQKSMEEEFSDLFAAKGEGVEENEAGEFASLEGKIISAPKDEEKVDQKPEDLAKAAEDLPVVKIVDSLLRHAITQSASDIHIEPTEKEVIVRYRIDGILHDAMTLPKKLQQGVAARIKVLSNLRLDEHRLPQDGRFKLETTEFKISFRVSIIPVYDGEKIVMRLLREEGHENNLESLGIQSGSLERVMRAIHKPSGMFLVTGPTGSGKTTTLYTAMEILNTAEVNISTIEDPIEYRMPRVNQTQVKPQIGLTFSAGLRALLRQDPNIIMVGEIRDTETASLAVNAALTGHLVLSTLHTNSAAGALPRLIDMGVESFLIASTTNAILAQRLVRKLCPDKEKYRLSKDQVKNLAEIFTIDAILEVMKKEKAIAPNSTWETIDFYKAKPSKESPSGYKGRVGIYEVLEISDAIRDLILKKMPYTEIEKAAKEEGMITMLEDGFIKAAQGYTSLEEILRVTKE</sequence>
<dbReference type="Gene3D" id="3.40.50.300">
    <property type="entry name" value="P-loop containing nucleotide triphosphate hydrolases"/>
    <property type="match status" value="1"/>
</dbReference>
<dbReference type="Pfam" id="PF05157">
    <property type="entry name" value="MshEN"/>
    <property type="match status" value="1"/>
</dbReference>
<dbReference type="EMBL" id="MEYI01000044">
    <property type="protein sequence ID" value="OGD23326.1"/>
    <property type="molecule type" value="Genomic_DNA"/>
</dbReference>
<comment type="similarity">
    <text evidence="1">Belongs to the GSP E family.</text>
</comment>
<dbReference type="PANTHER" id="PTHR30258:SF1">
    <property type="entry name" value="PROTEIN TRANSPORT PROTEIN HOFB HOMOLOG"/>
    <property type="match status" value="1"/>
</dbReference>
<dbReference type="InterPro" id="IPR007831">
    <property type="entry name" value="T2SS_GspE_N"/>
</dbReference>
<comment type="caution">
    <text evidence="6">The sequence shown here is derived from an EMBL/GenBank/DDBJ whole genome shotgun (WGS) entry which is preliminary data.</text>
</comment>
<protein>
    <recommendedName>
        <fullName evidence="8">AAA+ ATPase domain-containing protein</fullName>
    </recommendedName>
</protein>